<dbReference type="GO" id="GO:0009306">
    <property type="term" value="P:protein secretion"/>
    <property type="evidence" value="ECO:0007669"/>
    <property type="project" value="UniProtKB-UniRule"/>
</dbReference>
<comment type="function">
    <text evidence="9">Essential subunit of the Sec protein translocation channel SecYEG. Clamps together the 2 halves of SecY. May contact the channel plug during translocation.</text>
</comment>
<dbReference type="GO" id="GO:0065002">
    <property type="term" value="P:intracellular protein transmembrane transport"/>
    <property type="evidence" value="ECO:0007669"/>
    <property type="project" value="UniProtKB-UniRule"/>
</dbReference>
<evidence type="ECO:0000256" key="4">
    <source>
        <dbReference type="ARBA" id="ARBA00022692"/>
    </source>
</evidence>
<keyword evidence="4 9" id="KW-0812">Transmembrane</keyword>
<dbReference type="InterPro" id="IPR001901">
    <property type="entry name" value="Translocase_SecE/Sec61-g"/>
</dbReference>
<dbReference type="EMBL" id="MFUU01000009">
    <property type="protein sequence ID" value="OGI86157.1"/>
    <property type="molecule type" value="Genomic_DNA"/>
</dbReference>
<evidence type="ECO:0000256" key="1">
    <source>
        <dbReference type="ARBA" id="ARBA00004370"/>
    </source>
</evidence>
<comment type="subunit">
    <text evidence="9">Component of the Sec protein translocase complex. Heterotrimer consisting of SecY, SecE and SecG subunits. The heterotrimers can form oligomers, although 1 heterotrimer is thought to be able to translocate proteins. Interacts with the ribosome. Interacts with SecDF, and other proteins may be involved. Interacts with SecA.</text>
</comment>
<evidence type="ECO:0000256" key="8">
    <source>
        <dbReference type="ARBA" id="ARBA00023136"/>
    </source>
</evidence>
<keyword evidence="8 9" id="KW-0472">Membrane</keyword>
<dbReference type="STRING" id="1801770.A3A01_02515"/>
<evidence type="ECO:0000256" key="3">
    <source>
        <dbReference type="ARBA" id="ARBA00022475"/>
    </source>
</evidence>
<evidence type="ECO:0000313" key="11">
    <source>
        <dbReference type="Proteomes" id="UP000179352"/>
    </source>
</evidence>
<dbReference type="InterPro" id="IPR005807">
    <property type="entry name" value="SecE_bac"/>
</dbReference>
<accession>A0A1F6WW85</accession>
<gene>
    <name evidence="9" type="primary">secE</name>
    <name evidence="10" type="ORF">A3A01_02515</name>
</gene>
<dbReference type="GO" id="GO:0008320">
    <property type="term" value="F:protein transmembrane transporter activity"/>
    <property type="evidence" value="ECO:0007669"/>
    <property type="project" value="UniProtKB-UniRule"/>
</dbReference>
<keyword evidence="7 9" id="KW-0811">Translocation</keyword>
<dbReference type="Proteomes" id="UP000179352">
    <property type="component" value="Unassembled WGS sequence"/>
</dbReference>
<name>A0A1F6WW85_9BACT</name>
<keyword evidence="5 9" id="KW-0653">Protein transport</keyword>
<keyword evidence="3 9" id="KW-1003">Cell membrane</keyword>
<comment type="subcellular location">
    <subcellularLocation>
        <location evidence="9">Cell membrane</location>
        <topology evidence="9">Single-pass membrane protein</topology>
    </subcellularLocation>
    <subcellularLocation>
        <location evidence="1">Membrane</location>
    </subcellularLocation>
</comment>
<sequence length="61" mass="6965">MSKIVEYLKDTKTELKHVIWPTRIQTFAFTVIVIILSILIGYFLGVFDFIFSKGLGSIISL</sequence>
<protein>
    <recommendedName>
        <fullName evidence="9">Protein translocase subunit SecE</fullName>
    </recommendedName>
</protein>
<evidence type="ECO:0000256" key="9">
    <source>
        <dbReference type="HAMAP-Rule" id="MF_00422"/>
    </source>
</evidence>
<evidence type="ECO:0000256" key="2">
    <source>
        <dbReference type="ARBA" id="ARBA00022448"/>
    </source>
</evidence>
<comment type="caution">
    <text evidence="10">The sequence shown here is derived from an EMBL/GenBank/DDBJ whole genome shotgun (WGS) entry which is preliminary data.</text>
</comment>
<evidence type="ECO:0000256" key="5">
    <source>
        <dbReference type="ARBA" id="ARBA00022927"/>
    </source>
</evidence>
<dbReference type="AlphaFoldDB" id="A0A1F6WW85"/>
<evidence type="ECO:0000256" key="6">
    <source>
        <dbReference type="ARBA" id="ARBA00022989"/>
    </source>
</evidence>
<dbReference type="InterPro" id="IPR038379">
    <property type="entry name" value="SecE_sf"/>
</dbReference>
<comment type="similarity">
    <text evidence="9">Belongs to the SecE/SEC61-gamma family.</text>
</comment>
<evidence type="ECO:0000313" key="10">
    <source>
        <dbReference type="EMBL" id="OGI86157.1"/>
    </source>
</evidence>
<evidence type="ECO:0000256" key="7">
    <source>
        <dbReference type="ARBA" id="ARBA00023010"/>
    </source>
</evidence>
<dbReference type="Gene3D" id="1.20.5.1030">
    <property type="entry name" value="Preprotein translocase secy subunit"/>
    <property type="match status" value="1"/>
</dbReference>
<proteinExistence type="inferred from homology"/>
<dbReference type="GO" id="GO:0043952">
    <property type="term" value="P:protein transport by the Sec complex"/>
    <property type="evidence" value="ECO:0007669"/>
    <property type="project" value="UniProtKB-UniRule"/>
</dbReference>
<dbReference type="HAMAP" id="MF_00422">
    <property type="entry name" value="SecE"/>
    <property type="match status" value="1"/>
</dbReference>
<dbReference type="PANTHER" id="PTHR33910">
    <property type="entry name" value="PROTEIN TRANSLOCASE SUBUNIT SECE"/>
    <property type="match status" value="1"/>
</dbReference>
<dbReference type="PANTHER" id="PTHR33910:SF1">
    <property type="entry name" value="PROTEIN TRANSLOCASE SUBUNIT SECE"/>
    <property type="match status" value="1"/>
</dbReference>
<dbReference type="NCBIfam" id="TIGR00964">
    <property type="entry name" value="secE_bact"/>
    <property type="match status" value="1"/>
</dbReference>
<dbReference type="GO" id="GO:0006605">
    <property type="term" value="P:protein targeting"/>
    <property type="evidence" value="ECO:0007669"/>
    <property type="project" value="UniProtKB-UniRule"/>
</dbReference>
<keyword evidence="6 9" id="KW-1133">Transmembrane helix</keyword>
<keyword evidence="2 9" id="KW-0813">Transport</keyword>
<dbReference type="GO" id="GO:0005886">
    <property type="term" value="C:plasma membrane"/>
    <property type="evidence" value="ECO:0007669"/>
    <property type="project" value="UniProtKB-SubCell"/>
</dbReference>
<feature type="transmembrane region" description="Helical" evidence="9">
    <location>
        <begin position="27"/>
        <end position="51"/>
    </location>
</feature>
<organism evidence="10 11">
    <name type="scientific">Candidatus Nomurabacteria bacterium RIFCSPLOWO2_01_FULL_39_17</name>
    <dbReference type="NCBI Taxonomy" id="1801770"/>
    <lineage>
        <taxon>Bacteria</taxon>
        <taxon>Candidatus Nomuraibacteriota</taxon>
    </lineage>
</organism>
<dbReference type="Pfam" id="PF00584">
    <property type="entry name" value="SecE"/>
    <property type="match status" value="1"/>
</dbReference>
<reference evidence="10 11" key="1">
    <citation type="journal article" date="2016" name="Nat. Commun.">
        <title>Thousands of microbial genomes shed light on interconnected biogeochemical processes in an aquifer system.</title>
        <authorList>
            <person name="Anantharaman K."/>
            <person name="Brown C.T."/>
            <person name="Hug L.A."/>
            <person name="Sharon I."/>
            <person name="Castelle C.J."/>
            <person name="Probst A.J."/>
            <person name="Thomas B.C."/>
            <person name="Singh A."/>
            <person name="Wilkins M.J."/>
            <person name="Karaoz U."/>
            <person name="Brodie E.L."/>
            <person name="Williams K.H."/>
            <person name="Hubbard S.S."/>
            <person name="Banfield J.F."/>
        </authorList>
    </citation>
    <scope>NUCLEOTIDE SEQUENCE [LARGE SCALE GENOMIC DNA]</scope>
</reference>